<dbReference type="InterPro" id="IPR040530">
    <property type="entry name" value="T6SS_TssR-like_N"/>
</dbReference>
<feature type="domain" description="Type VI secretion system TssR-like N-terminal barrel" evidence="1">
    <location>
        <begin position="29"/>
        <end position="129"/>
    </location>
</feature>
<dbReference type="InterPro" id="IPR049360">
    <property type="entry name" value="T6SS_TssR-like_VWA"/>
</dbReference>
<feature type="domain" description="Type VI secretion system TssR-like VWA" evidence="4">
    <location>
        <begin position="290"/>
        <end position="583"/>
    </location>
</feature>
<dbReference type="Pfam" id="PF17643">
    <property type="entry name" value="TssR"/>
    <property type="match status" value="1"/>
</dbReference>
<keyword evidence="6" id="KW-1185">Reference proteome</keyword>
<name>A0A085B7F1_9FLAO</name>
<evidence type="ECO:0000313" key="6">
    <source>
        <dbReference type="Proteomes" id="UP000028623"/>
    </source>
</evidence>
<evidence type="ECO:0000259" key="4">
    <source>
        <dbReference type="Pfam" id="PF20782"/>
    </source>
</evidence>
<evidence type="ECO:0008006" key="7">
    <source>
        <dbReference type="Google" id="ProtNLM"/>
    </source>
</evidence>
<dbReference type="Pfam" id="PF20780">
    <property type="entry name" value="TssR_M"/>
    <property type="match status" value="1"/>
</dbReference>
<evidence type="ECO:0000259" key="2">
    <source>
        <dbReference type="Pfam" id="PF20780"/>
    </source>
</evidence>
<evidence type="ECO:0000259" key="1">
    <source>
        <dbReference type="Pfam" id="PF17643"/>
    </source>
</evidence>
<dbReference type="RefSeq" id="WP_034978906.1">
    <property type="nucleotide sequence ID" value="NZ_FOFI01000006.1"/>
</dbReference>
<accession>A0A085B7F1</accession>
<dbReference type="eggNOG" id="COG2304">
    <property type="taxonomic scope" value="Bacteria"/>
</dbReference>
<dbReference type="PROSITE" id="PS51257">
    <property type="entry name" value="PROKAR_LIPOPROTEIN"/>
    <property type="match status" value="1"/>
</dbReference>
<dbReference type="InterPro" id="IPR036465">
    <property type="entry name" value="vWFA_dom_sf"/>
</dbReference>
<dbReference type="SUPFAM" id="SSF53300">
    <property type="entry name" value="vWA-like"/>
    <property type="match status" value="1"/>
</dbReference>
<dbReference type="Pfam" id="PF20782">
    <property type="entry name" value="TssR_VWA"/>
    <property type="match status" value="1"/>
</dbReference>
<proteinExistence type="predicted"/>
<comment type="caution">
    <text evidence="5">The sequence shown here is derived from an EMBL/GenBank/DDBJ whole genome shotgun (WGS) entry which is preliminary data.</text>
</comment>
<gene>
    <name evidence="5" type="ORF">IO89_18055</name>
</gene>
<dbReference type="AlphaFoldDB" id="A0A085B7F1"/>
<dbReference type="Proteomes" id="UP000028623">
    <property type="component" value="Unassembled WGS sequence"/>
</dbReference>
<protein>
    <recommendedName>
        <fullName evidence="7">VWA domain-containing protein</fullName>
    </recommendedName>
</protein>
<dbReference type="OrthoDB" id="908406at2"/>
<dbReference type="Pfam" id="PF20781">
    <property type="entry name" value="TssR_C"/>
    <property type="match status" value="1"/>
</dbReference>
<dbReference type="InterPro" id="IPR049358">
    <property type="entry name" value="T6SS_TssR-like_C"/>
</dbReference>
<organism evidence="5 6">
    <name type="scientific">Epilithonimonas lactis</name>
    <dbReference type="NCBI Taxonomy" id="421072"/>
    <lineage>
        <taxon>Bacteria</taxon>
        <taxon>Pseudomonadati</taxon>
        <taxon>Bacteroidota</taxon>
        <taxon>Flavobacteriia</taxon>
        <taxon>Flavobacteriales</taxon>
        <taxon>Weeksellaceae</taxon>
        <taxon>Chryseobacterium group</taxon>
        <taxon>Epilithonimonas</taxon>
    </lineage>
</organism>
<evidence type="ECO:0000259" key="3">
    <source>
        <dbReference type="Pfam" id="PF20781"/>
    </source>
</evidence>
<evidence type="ECO:0000313" key="5">
    <source>
        <dbReference type="EMBL" id="KFC18396.1"/>
    </source>
</evidence>
<reference evidence="5 6" key="1">
    <citation type="submission" date="2014-07" db="EMBL/GenBank/DDBJ databases">
        <title>Epilithonimonas lactis LMG 22401 Genome.</title>
        <authorList>
            <person name="Pipes S.E."/>
            <person name="Stropko S.J."/>
        </authorList>
    </citation>
    <scope>NUCLEOTIDE SEQUENCE [LARGE SCALE GENOMIC DNA]</scope>
    <source>
        <strain evidence="5 6">LMG 24401</strain>
    </source>
</reference>
<feature type="domain" description="Type VI secretion system TssR-like C-terminal" evidence="3">
    <location>
        <begin position="642"/>
        <end position="780"/>
    </location>
</feature>
<dbReference type="EMBL" id="JPLY01000007">
    <property type="protein sequence ID" value="KFC18396.1"/>
    <property type="molecule type" value="Genomic_DNA"/>
</dbReference>
<dbReference type="InterPro" id="IPR049359">
    <property type="entry name" value="T6SS_TssR-like_dom_2"/>
</dbReference>
<dbReference type="STRING" id="421072.SAMN04488097_3691"/>
<feature type="domain" description="Type VI secretion system TssR-like second" evidence="2">
    <location>
        <begin position="144"/>
        <end position="228"/>
    </location>
</feature>
<sequence length="791" mass="88903">MKNNFANAIYVLGAVYILSACQVRIPSEETPKSDFYGYVDQVKVSDGYPRKSEPWVVISDRANNSVFMDKGDEKSPKEIKFLEPLLVVKENRSKNLIKVAQYEPDALMKKIPSKSVKTYGWIPKDQLLLWTNSLKRSDNGFNVKAVLSPNNSDVLKDGARYLKNDSVLIFASPDLTKPTNKKLPVGQMVYIYKQSESNNRFLIGKSPSLKLDSISKDIYGWVSSNMIANWGERSALKIASDFNYTTENSSAISKQSPDGSVTETKFTLSDAANRTAVENLVSITPGALDQSHKAKFFTNALDYSKNFVYNVLGQPIYYDRFKEITNRSKNLNIVFTVDISRDNMQNSALAKSVFQDIQLKLDQLKYFRNIKYGVVLYKNNTCGEDVLPSSLSNNFDEINAFIDLQTSNQNCSGSGAQPLLDALEASGEMISKVPDETNIVVVVGSTATSYGGLSAAMRNLTLGKARMLFFQSASGSSDYYNNFVLYSENVLTSTARNIAELDKEKIVDQKMIMDKNNYNLVMGEEGMYSLDYPKASMSQGFVVYPKKGEVNSSNLLVKSLDSLLVQVMDYNKNVNTSLTNYFKSAVGSSKTTLRPDFRNQFADAPTIIPKESASQLLTYNNPFLTKGVYTDDIKENYPAVEKGILLSETEYDKLRAFYQEVYKETQSFSPTFSQSSAVNNYLSVLKKHYSGDGKFEKSKLRSQSMAYSVAISTGFDNSSEETLSKFKLSGWKQPKVISNEMVKNYFKQYKTLADRLLDNKSNPKIIIDQNGEKLYWLNRYFMPTTQPVESL</sequence>